<feature type="non-terminal residue" evidence="1">
    <location>
        <position position="152"/>
    </location>
</feature>
<organism evidence="1 2">
    <name type="scientific">Pristionchus entomophagus</name>
    <dbReference type="NCBI Taxonomy" id="358040"/>
    <lineage>
        <taxon>Eukaryota</taxon>
        <taxon>Metazoa</taxon>
        <taxon>Ecdysozoa</taxon>
        <taxon>Nematoda</taxon>
        <taxon>Chromadorea</taxon>
        <taxon>Rhabditida</taxon>
        <taxon>Rhabditina</taxon>
        <taxon>Diplogasteromorpha</taxon>
        <taxon>Diplogasteroidea</taxon>
        <taxon>Neodiplogasteridae</taxon>
        <taxon>Pristionchus</taxon>
    </lineage>
</organism>
<reference evidence="1" key="1">
    <citation type="submission" date="2023-10" db="EMBL/GenBank/DDBJ databases">
        <title>Genome assembly of Pristionchus species.</title>
        <authorList>
            <person name="Yoshida K."/>
            <person name="Sommer R.J."/>
        </authorList>
    </citation>
    <scope>NUCLEOTIDE SEQUENCE</scope>
    <source>
        <strain evidence="1">RS0144</strain>
    </source>
</reference>
<accession>A0AAV5SQE2</accession>
<feature type="non-terminal residue" evidence="1">
    <location>
        <position position="1"/>
    </location>
</feature>
<evidence type="ECO:0008006" key="3">
    <source>
        <dbReference type="Google" id="ProtNLM"/>
    </source>
</evidence>
<comment type="caution">
    <text evidence="1">The sequence shown here is derived from an EMBL/GenBank/DDBJ whole genome shotgun (WGS) entry which is preliminary data.</text>
</comment>
<evidence type="ECO:0000313" key="2">
    <source>
        <dbReference type="Proteomes" id="UP001432027"/>
    </source>
</evidence>
<gene>
    <name evidence="1" type="ORF">PENTCL1PPCAC_3976</name>
</gene>
<name>A0AAV5SQE2_9BILA</name>
<sequence length="152" mass="16953">SFSPSMFSLLGRSVLSSPSSFLRLSPIYRFPLTYPVGSGYRNPISYRATSTTSDGGSYEEFGPIPPIILYTDGIRGCDEQGAHMGIGIFVDDDHELNEGLGVLVKRNQPISISSPYVQAIRYALSSLHNWHNFLMEDVVIRTRFDPIVDDFE</sequence>
<protein>
    <recommendedName>
        <fullName evidence="3">RNase H type-1 domain-containing protein</fullName>
    </recommendedName>
</protein>
<evidence type="ECO:0000313" key="1">
    <source>
        <dbReference type="EMBL" id="GMS81801.1"/>
    </source>
</evidence>
<proteinExistence type="predicted"/>
<dbReference type="AlphaFoldDB" id="A0AAV5SQE2"/>
<dbReference type="EMBL" id="BTSX01000001">
    <property type="protein sequence ID" value="GMS81801.1"/>
    <property type="molecule type" value="Genomic_DNA"/>
</dbReference>
<keyword evidence="2" id="KW-1185">Reference proteome</keyword>
<dbReference type="Proteomes" id="UP001432027">
    <property type="component" value="Unassembled WGS sequence"/>
</dbReference>